<reference evidence="2 3" key="1">
    <citation type="submission" date="2022-12" db="EMBL/GenBank/DDBJ databases">
        <title>Sphingomonas abieness sp. nov., an endophytic bacterium isolated from Abies koreana.</title>
        <authorList>
            <person name="Jiang L."/>
            <person name="Lee J."/>
        </authorList>
    </citation>
    <scope>NUCLEOTIDE SEQUENCE [LARGE SCALE GENOMIC DNA]</scope>
    <source>
        <strain evidence="3">PAMB 00755</strain>
    </source>
</reference>
<name>A0ABY7NLY2_9SPHN</name>
<feature type="transmembrane region" description="Helical" evidence="1">
    <location>
        <begin position="157"/>
        <end position="176"/>
    </location>
</feature>
<keyword evidence="3" id="KW-1185">Reference proteome</keyword>
<dbReference type="RefSeq" id="WP_270076130.1">
    <property type="nucleotide sequence ID" value="NZ_CP115174.1"/>
</dbReference>
<proteinExistence type="predicted"/>
<gene>
    <name evidence="2" type="ORF">PBT88_15005</name>
</gene>
<organism evidence="2 3">
    <name type="scientific">Sphingomonas abietis</name>
    <dbReference type="NCBI Taxonomy" id="3012344"/>
    <lineage>
        <taxon>Bacteria</taxon>
        <taxon>Pseudomonadati</taxon>
        <taxon>Pseudomonadota</taxon>
        <taxon>Alphaproteobacteria</taxon>
        <taxon>Sphingomonadales</taxon>
        <taxon>Sphingomonadaceae</taxon>
        <taxon>Sphingomonas</taxon>
    </lineage>
</organism>
<evidence type="ECO:0000313" key="3">
    <source>
        <dbReference type="Proteomes" id="UP001210865"/>
    </source>
</evidence>
<evidence type="ECO:0000313" key="2">
    <source>
        <dbReference type="EMBL" id="WBO21481.1"/>
    </source>
</evidence>
<dbReference type="EMBL" id="CP115174">
    <property type="protein sequence ID" value="WBO21481.1"/>
    <property type="molecule type" value="Genomic_DNA"/>
</dbReference>
<keyword evidence="1" id="KW-0812">Transmembrane</keyword>
<accession>A0ABY7NLY2</accession>
<keyword evidence="1" id="KW-1133">Transmembrane helix</keyword>
<evidence type="ECO:0008006" key="4">
    <source>
        <dbReference type="Google" id="ProtNLM"/>
    </source>
</evidence>
<keyword evidence="1" id="KW-0472">Membrane</keyword>
<sequence>MRDAETRDHEIDAYVRKLLWALQSIGLEDRLAISSEIHSHLTDCNMSGIDTLTAAIARLGPPHRLARRYVEEYELAGAVSRAGPAQLLLNMIHRASRSLTALGAAFATLILYLFAAAFGVIAVAKPIVPNNVGAWHSADGWEAGLVASPPADSSDVLGLWIIPIAVALALATYLIGTRLLRTVAGKLLSTPIEPASS</sequence>
<protein>
    <recommendedName>
        <fullName evidence="4">DUF1700 domain-containing protein</fullName>
    </recommendedName>
</protein>
<dbReference type="Proteomes" id="UP001210865">
    <property type="component" value="Chromosome"/>
</dbReference>
<evidence type="ECO:0000256" key="1">
    <source>
        <dbReference type="SAM" id="Phobius"/>
    </source>
</evidence>
<feature type="transmembrane region" description="Helical" evidence="1">
    <location>
        <begin position="99"/>
        <end position="124"/>
    </location>
</feature>